<organism evidence="14 15">
    <name type="scientific">Tanacetum coccineum</name>
    <dbReference type="NCBI Taxonomy" id="301880"/>
    <lineage>
        <taxon>Eukaryota</taxon>
        <taxon>Viridiplantae</taxon>
        <taxon>Streptophyta</taxon>
        <taxon>Embryophyta</taxon>
        <taxon>Tracheophyta</taxon>
        <taxon>Spermatophyta</taxon>
        <taxon>Magnoliopsida</taxon>
        <taxon>eudicotyledons</taxon>
        <taxon>Gunneridae</taxon>
        <taxon>Pentapetalae</taxon>
        <taxon>asterids</taxon>
        <taxon>campanulids</taxon>
        <taxon>Asterales</taxon>
        <taxon>Asteraceae</taxon>
        <taxon>Asteroideae</taxon>
        <taxon>Anthemideae</taxon>
        <taxon>Anthemidinae</taxon>
        <taxon>Tanacetum</taxon>
    </lineage>
</organism>
<dbReference type="EMBL" id="BQNB010011386">
    <property type="protein sequence ID" value="GJS89902.1"/>
    <property type="molecule type" value="Genomic_DNA"/>
</dbReference>
<dbReference type="Pfam" id="PF00156">
    <property type="entry name" value="Pribosyltran"/>
    <property type="match status" value="1"/>
</dbReference>
<evidence type="ECO:0000256" key="4">
    <source>
        <dbReference type="ARBA" id="ARBA00008391"/>
    </source>
</evidence>
<keyword evidence="9" id="KW-0808">Transferase</keyword>
<dbReference type="InterPro" id="IPR050120">
    <property type="entry name" value="Adenine_PRTase"/>
</dbReference>
<evidence type="ECO:0000256" key="9">
    <source>
        <dbReference type="ARBA" id="ARBA00022679"/>
    </source>
</evidence>
<keyword evidence="7" id="KW-0963">Cytoplasm</keyword>
<evidence type="ECO:0000256" key="10">
    <source>
        <dbReference type="ARBA" id="ARBA00022726"/>
    </source>
</evidence>
<dbReference type="PANTHER" id="PTHR11776">
    <property type="entry name" value="ADENINE PHOSPHORIBOSYLTRANSFERASE"/>
    <property type="match status" value="1"/>
</dbReference>
<evidence type="ECO:0000256" key="2">
    <source>
        <dbReference type="ARBA" id="ARBA00004496"/>
    </source>
</evidence>
<evidence type="ECO:0000256" key="12">
    <source>
        <dbReference type="SAM" id="SignalP"/>
    </source>
</evidence>
<keyword evidence="10" id="KW-0660">Purine salvage</keyword>
<evidence type="ECO:0000256" key="8">
    <source>
        <dbReference type="ARBA" id="ARBA00022676"/>
    </source>
</evidence>
<feature type="region of interest" description="Disordered" evidence="11">
    <location>
        <begin position="214"/>
        <end position="239"/>
    </location>
</feature>
<dbReference type="InterPro" id="IPR000836">
    <property type="entry name" value="PRTase_dom"/>
</dbReference>
<evidence type="ECO:0000256" key="5">
    <source>
        <dbReference type="ARBA" id="ARBA00011738"/>
    </source>
</evidence>
<dbReference type="Gene3D" id="3.40.50.2020">
    <property type="match status" value="1"/>
</dbReference>
<proteinExistence type="inferred from homology"/>
<dbReference type="CDD" id="cd06223">
    <property type="entry name" value="PRTases_typeI"/>
    <property type="match status" value="1"/>
</dbReference>
<gene>
    <name evidence="14" type="ORF">Tco_0772538</name>
</gene>
<evidence type="ECO:0000256" key="1">
    <source>
        <dbReference type="ARBA" id="ARBA00000868"/>
    </source>
</evidence>
<evidence type="ECO:0000313" key="15">
    <source>
        <dbReference type="Proteomes" id="UP001151760"/>
    </source>
</evidence>
<comment type="pathway">
    <text evidence="3">Purine metabolism; AMP biosynthesis via salvage pathway; AMP from adenine: step 1/1.</text>
</comment>
<keyword evidence="15" id="KW-1185">Reference proteome</keyword>
<evidence type="ECO:0000313" key="14">
    <source>
        <dbReference type="EMBL" id="GJS89902.1"/>
    </source>
</evidence>
<evidence type="ECO:0000256" key="7">
    <source>
        <dbReference type="ARBA" id="ARBA00022490"/>
    </source>
</evidence>
<keyword evidence="12" id="KW-0732">Signal</keyword>
<dbReference type="SUPFAM" id="SSF53271">
    <property type="entry name" value="PRTase-like"/>
    <property type="match status" value="1"/>
</dbReference>
<protein>
    <recommendedName>
        <fullName evidence="6">adenine phosphoribosyltransferase</fullName>
        <ecNumber evidence="6">2.4.2.7</ecNumber>
    </recommendedName>
</protein>
<dbReference type="GO" id="GO:0016757">
    <property type="term" value="F:glycosyltransferase activity"/>
    <property type="evidence" value="ECO:0007669"/>
    <property type="project" value="UniProtKB-KW"/>
</dbReference>
<name>A0ABQ4ZL32_9ASTR</name>
<evidence type="ECO:0000256" key="3">
    <source>
        <dbReference type="ARBA" id="ARBA00004659"/>
    </source>
</evidence>
<evidence type="ECO:0000256" key="6">
    <source>
        <dbReference type="ARBA" id="ARBA00011893"/>
    </source>
</evidence>
<dbReference type="InterPro" id="IPR029057">
    <property type="entry name" value="PRTase-like"/>
</dbReference>
<feature type="signal peptide" evidence="12">
    <location>
        <begin position="1"/>
        <end position="16"/>
    </location>
</feature>
<evidence type="ECO:0000256" key="11">
    <source>
        <dbReference type="SAM" id="MobiDB-lite"/>
    </source>
</evidence>
<feature type="chain" id="PRO_5045752711" description="adenine phosphoribosyltransferase" evidence="12">
    <location>
        <begin position="17"/>
        <end position="239"/>
    </location>
</feature>
<evidence type="ECO:0000259" key="13">
    <source>
        <dbReference type="Pfam" id="PF00156"/>
    </source>
</evidence>
<comment type="catalytic activity">
    <reaction evidence="1">
        <text>AMP + diphosphate = 5-phospho-alpha-D-ribose 1-diphosphate + adenine</text>
        <dbReference type="Rhea" id="RHEA:16609"/>
        <dbReference type="ChEBI" id="CHEBI:16708"/>
        <dbReference type="ChEBI" id="CHEBI:33019"/>
        <dbReference type="ChEBI" id="CHEBI:58017"/>
        <dbReference type="ChEBI" id="CHEBI:456215"/>
        <dbReference type="EC" id="2.4.2.7"/>
    </reaction>
</comment>
<sequence>MSLAASNLLIIVVILAYQELELKRGFIFGPPVGMAIGAKICTTAKTKESYTGEVISESYTLEYGTDRQRMHVGAVQPGESVLIVDDLVATGGTLSAAIRLLGQGTDIHDDWMSLLMEVEGMILNKGKAACGVVLRSILGRKTGLEEDENVMLQLYNALWGGKNANDIWVIHDEDLGHEAPLAHRLAGLGRPWGQQTTATITSARLQRATFPPLSPNGAAGRNEYHRAATPTPLIQGLRS</sequence>
<dbReference type="EC" id="2.4.2.7" evidence="6"/>
<feature type="domain" description="Phosphoribosyltransferase" evidence="13">
    <location>
        <begin position="59"/>
        <end position="102"/>
    </location>
</feature>
<accession>A0ABQ4ZL32</accession>
<dbReference type="PANTHER" id="PTHR11776:SF22">
    <property type="entry name" value="ADENINE PHOSPHORIBOSYLTRANSFERASE 5"/>
    <property type="match status" value="1"/>
</dbReference>
<comment type="subunit">
    <text evidence="5">Homodimer.</text>
</comment>
<comment type="subcellular location">
    <subcellularLocation>
        <location evidence="2">Cytoplasm</location>
    </subcellularLocation>
</comment>
<reference evidence="14" key="1">
    <citation type="journal article" date="2022" name="Int. J. Mol. Sci.">
        <title>Draft Genome of Tanacetum Coccineum: Genomic Comparison of Closely Related Tanacetum-Family Plants.</title>
        <authorList>
            <person name="Yamashiro T."/>
            <person name="Shiraishi A."/>
            <person name="Nakayama K."/>
            <person name="Satake H."/>
        </authorList>
    </citation>
    <scope>NUCLEOTIDE SEQUENCE</scope>
</reference>
<comment type="similarity">
    <text evidence="4">Belongs to the purine/pyrimidine phosphoribosyltransferase family.</text>
</comment>
<reference evidence="14" key="2">
    <citation type="submission" date="2022-01" db="EMBL/GenBank/DDBJ databases">
        <authorList>
            <person name="Yamashiro T."/>
            <person name="Shiraishi A."/>
            <person name="Satake H."/>
            <person name="Nakayama K."/>
        </authorList>
    </citation>
    <scope>NUCLEOTIDE SEQUENCE</scope>
</reference>
<keyword evidence="8 14" id="KW-0328">Glycosyltransferase</keyword>
<comment type="caution">
    <text evidence="14">The sequence shown here is derived from an EMBL/GenBank/DDBJ whole genome shotgun (WGS) entry which is preliminary data.</text>
</comment>
<dbReference type="Proteomes" id="UP001151760">
    <property type="component" value="Unassembled WGS sequence"/>
</dbReference>